<sequence>MQIGPPASSKRRRRQPSEFNGPAPGYERAVEGDVAQAMRTWNSVDDSDDNDDDHVTAAISAKIATPGRARPRRATVRAVELSPDFNKRTVYDTLVETLYRLQINTRHNNGPRRVYFNLQQTGSRAQFSLRIMLENHKSNVSKAVEHVSL</sequence>
<reference evidence="2" key="1">
    <citation type="submission" date="2023-01" db="EMBL/GenBank/DDBJ databases">
        <title>Colletotrichum chrysophilum M932 genome sequence.</title>
        <authorList>
            <person name="Baroncelli R."/>
        </authorList>
    </citation>
    <scope>NUCLEOTIDE SEQUENCE</scope>
    <source>
        <strain evidence="2">M932</strain>
    </source>
</reference>
<gene>
    <name evidence="2" type="ORF">CCHR01_01375</name>
</gene>
<proteinExistence type="predicted"/>
<evidence type="ECO:0000313" key="3">
    <source>
        <dbReference type="Proteomes" id="UP001243330"/>
    </source>
</evidence>
<organism evidence="2 3">
    <name type="scientific">Colletotrichum chrysophilum</name>
    <dbReference type="NCBI Taxonomy" id="1836956"/>
    <lineage>
        <taxon>Eukaryota</taxon>
        <taxon>Fungi</taxon>
        <taxon>Dikarya</taxon>
        <taxon>Ascomycota</taxon>
        <taxon>Pezizomycotina</taxon>
        <taxon>Sordariomycetes</taxon>
        <taxon>Hypocreomycetidae</taxon>
        <taxon>Glomerellales</taxon>
        <taxon>Glomerellaceae</taxon>
        <taxon>Colletotrichum</taxon>
        <taxon>Colletotrichum gloeosporioides species complex</taxon>
    </lineage>
</organism>
<protein>
    <submittedName>
        <fullName evidence="2">Uncharacterized protein</fullName>
    </submittedName>
</protein>
<accession>A0AAD9EPM3</accession>
<comment type="caution">
    <text evidence="2">The sequence shown here is derived from an EMBL/GenBank/DDBJ whole genome shotgun (WGS) entry which is preliminary data.</text>
</comment>
<evidence type="ECO:0000256" key="1">
    <source>
        <dbReference type="SAM" id="MobiDB-lite"/>
    </source>
</evidence>
<feature type="region of interest" description="Disordered" evidence="1">
    <location>
        <begin position="1"/>
        <end position="28"/>
    </location>
</feature>
<keyword evidence="3" id="KW-1185">Reference proteome</keyword>
<dbReference type="AlphaFoldDB" id="A0AAD9EPM3"/>
<dbReference type="Proteomes" id="UP001243330">
    <property type="component" value="Unassembled WGS sequence"/>
</dbReference>
<evidence type="ECO:0000313" key="2">
    <source>
        <dbReference type="EMBL" id="KAK1855993.1"/>
    </source>
</evidence>
<dbReference type="EMBL" id="JAQOWY010000014">
    <property type="protein sequence ID" value="KAK1855993.1"/>
    <property type="molecule type" value="Genomic_DNA"/>
</dbReference>
<name>A0AAD9EPM3_9PEZI</name>